<accession>A0A0J7K7N5</accession>
<comment type="caution">
    <text evidence="1">The sequence shown here is derived from an EMBL/GenBank/DDBJ whole genome shotgun (WGS) entry which is preliminary data.</text>
</comment>
<keyword evidence="2" id="KW-1185">Reference proteome</keyword>
<dbReference type="Pfam" id="PF03564">
    <property type="entry name" value="DUF1759"/>
    <property type="match status" value="1"/>
</dbReference>
<dbReference type="InterPro" id="IPR005312">
    <property type="entry name" value="DUF1759"/>
</dbReference>
<dbReference type="PANTHER" id="PTHR22954:SF3">
    <property type="entry name" value="PROTEIN CBG08539"/>
    <property type="match status" value="1"/>
</dbReference>
<organism evidence="1 2">
    <name type="scientific">Lasius niger</name>
    <name type="common">Black garden ant</name>
    <dbReference type="NCBI Taxonomy" id="67767"/>
    <lineage>
        <taxon>Eukaryota</taxon>
        <taxon>Metazoa</taxon>
        <taxon>Ecdysozoa</taxon>
        <taxon>Arthropoda</taxon>
        <taxon>Hexapoda</taxon>
        <taxon>Insecta</taxon>
        <taxon>Pterygota</taxon>
        <taxon>Neoptera</taxon>
        <taxon>Endopterygota</taxon>
        <taxon>Hymenoptera</taxon>
        <taxon>Apocrita</taxon>
        <taxon>Aculeata</taxon>
        <taxon>Formicoidea</taxon>
        <taxon>Formicidae</taxon>
        <taxon>Formicinae</taxon>
        <taxon>Lasius</taxon>
        <taxon>Lasius</taxon>
    </lineage>
</organism>
<sequence length="191" mass="21713">MSTDLRNLLIEQSITTTSIGRVLINFKKLPKANLTLSKTRGRLSNLEALWTRCQDLHVKILQTATAEEQRSASYFLEEDFLAAKDAYLEAADHINDTLGKLTKVETVSSEKEWENFRGIFESLVATNDSLSNTQKLHYLKASLTDEAAILVSNIRVSDANYEAAWRLLVDEFDNQNAIIHAHIHHLLIFRK</sequence>
<dbReference type="OrthoDB" id="5989194at2759"/>
<evidence type="ECO:0000313" key="1">
    <source>
        <dbReference type="EMBL" id="KMQ86488.1"/>
    </source>
</evidence>
<reference evidence="1 2" key="1">
    <citation type="submission" date="2015-04" db="EMBL/GenBank/DDBJ databases">
        <title>Lasius niger genome sequencing.</title>
        <authorList>
            <person name="Konorov E.A."/>
            <person name="Nikitin M.A."/>
            <person name="Kirill M.V."/>
            <person name="Chang P."/>
        </authorList>
    </citation>
    <scope>NUCLEOTIDE SEQUENCE [LARGE SCALE GENOMIC DNA]</scope>
    <source>
        <tissue evidence="1">Whole</tissue>
    </source>
</reference>
<dbReference type="EMBL" id="LBMM01012011">
    <property type="protein sequence ID" value="KMQ86488.1"/>
    <property type="molecule type" value="Genomic_DNA"/>
</dbReference>
<evidence type="ECO:0000313" key="2">
    <source>
        <dbReference type="Proteomes" id="UP000036403"/>
    </source>
</evidence>
<proteinExistence type="predicted"/>
<dbReference type="Proteomes" id="UP000036403">
    <property type="component" value="Unassembled WGS sequence"/>
</dbReference>
<dbReference type="AlphaFoldDB" id="A0A0J7K7N5"/>
<name>A0A0J7K7N5_LASNI</name>
<dbReference type="PaxDb" id="67767-A0A0J7K7N5"/>
<gene>
    <name evidence="1" type="ORF">RF55_14513</name>
</gene>
<protein>
    <submittedName>
        <fullName evidence="1">Uncharacterized protein</fullName>
    </submittedName>
</protein>
<dbReference type="PANTHER" id="PTHR22954">
    <property type="entry name" value="RETROVIRAL PROTEASE-RELATED"/>
    <property type="match status" value="1"/>
</dbReference>